<accession>A0A182LWK7</accession>
<evidence type="ECO:0000313" key="1">
    <source>
        <dbReference type="EnsemblMetazoa" id="ACUA003675-PA"/>
    </source>
</evidence>
<dbReference type="Proteomes" id="UP000075883">
    <property type="component" value="Unassembled WGS sequence"/>
</dbReference>
<reference evidence="1" key="2">
    <citation type="submission" date="2020-05" db="UniProtKB">
        <authorList>
            <consortium name="EnsemblMetazoa"/>
        </authorList>
    </citation>
    <scope>IDENTIFICATION</scope>
    <source>
        <strain evidence="1">A-37</strain>
    </source>
</reference>
<reference evidence="2" key="1">
    <citation type="submission" date="2013-09" db="EMBL/GenBank/DDBJ databases">
        <title>The Genome Sequence of Anopheles culicifacies species A.</title>
        <authorList>
            <consortium name="The Broad Institute Genomics Platform"/>
            <person name="Neafsey D.E."/>
            <person name="Besansky N."/>
            <person name="Howell P."/>
            <person name="Walton C."/>
            <person name="Young S.K."/>
            <person name="Zeng Q."/>
            <person name="Gargeya S."/>
            <person name="Fitzgerald M."/>
            <person name="Haas B."/>
            <person name="Abouelleil A."/>
            <person name="Allen A.W."/>
            <person name="Alvarado L."/>
            <person name="Arachchi H.M."/>
            <person name="Berlin A.M."/>
            <person name="Chapman S.B."/>
            <person name="Gainer-Dewar J."/>
            <person name="Goldberg J."/>
            <person name="Griggs A."/>
            <person name="Gujja S."/>
            <person name="Hansen M."/>
            <person name="Howarth C."/>
            <person name="Imamovic A."/>
            <person name="Ireland A."/>
            <person name="Larimer J."/>
            <person name="McCowan C."/>
            <person name="Murphy C."/>
            <person name="Pearson M."/>
            <person name="Poon T.W."/>
            <person name="Priest M."/>
            <person name="Roberts A."/>
            <person name="Saif S."/>
            <person name="Shea T."/>
            <person name="Sisk P."/>
            <person name="Sykes S."/>
            <person name="Wortman J."/>
            <person name="Nusbaum C."/>
            <person name="Birren B."/>
        </authorList>
    </citation>
    <scope>NUCLEOTIDE SEQUENCE [LARGE SCALE GENOMIC DNA]</scope>
    <source>
        <strain evidence="2">A-37</strain>
    </source>
</reference>
<dbReference type="EnsemblMetazoa" id="ACUA003675-RA">
    <property type="protein sequence ID" value="ACUA003675-PA"/>
    <property type="gene ID" value="ACUA003675"/>
</dbReference>
<organism evidence="1 2">
    <name type="scientific">Anopheles culicifacies</name>
    <dbReference type="NCBI Taxonomy" id="139723"/>
    <lineage>
        <taxon>Eukaryota</taxon>
        <taxon>Metazoa</taxon>
        <taxon>Ecdysozoa</taxon>
        <taxon>Arthropoda</taxon>
        <taxon>Hexapoda</taxon>
        <taxon>Insecta</taxon>
        <taxon>Pterygota</taxon>
        <taxon>Neoptera</taxon>
        <taxon>Endopterygota</taxon>
        <taxon>Diptera</taxon>
        <taxon>Nematocera</taxon>
        <taxon>Culicoidea</taxon>
        <taxon>Culicidae</taxon>
        <taxon>Anophelinae</taxon>
        <taxon>Anopheles</taxon>
        <taxon>culicifacies species complex</taxon>
    </lineage>
</organism>
<keyword evidence="2" id="KW-1185">Reference proteome</keyword>
<evidence type="ECO:0000313" key="2">
    <source>
        <dbReference type="Proteomes" id="UP000075883"/>
    </source>
</evidence>
<dbReference type="AlphaFoldDB" id="A0A182LWK7"/>
<name>A0A182LWK7_9DIPT</name>
<protein>
    <submittedName>
        <fullName evidence="1">Uncharacterized protein</fullName>
    </submittedName>
</protein>
<dbReference type="EMBL" id="AXCM01002914">
    <property type="status" value="NOT_ANNOTATED_CDS"/>
    <property type="molecule type" value="Genomic_DNA"/>
</dbReference>
<proteinExistence type="predicted"/>
<dbReference type="VEuPathDB" id="VectorBase:ACUA003675"/>
<sequence>MAWSATLSQKLTSNIEIALQPSVRYAIPMSDMLSQARKFSSSRRDIRARCFNPLSVTETQKLRLIDRSELRPWAMCRSASSDKRWQSCRPRYSRAGVPSAVSLLSPAR</sequence>